<proteinExistence type="predicted"/>
<evidence type="ECO:0000259" key="1">
    <source>
        <dbReference type="Pfam" id="PF04127"/>
    </source>
</evidence>
<comment type="caution">
    <text evidence="2">The sequence shown here is derived from an EMBL/GenBank/DDBJ whole genome shotgun (WGS) entry which is preliminary data.</text>
</comment>
<evidence type="ECO:0000313" key="2">
    <source>
        <dbReference type="EMBL" id="GMA19273.1"/>
    </source>
</evidence>
<evidence type="ECO:0000313" key="3">
    <source>
        <dbReference type="Proteomes" id="UP001157109"/>
    </source>
</evidence>
<dbReference type="Gene3D" id="3.40.50.10300">
    <property type="entry name" value="CoaB-like"/>
    <property type="match status" value="1"/>
</dbReference>
<feature type="domain" description="DNA/pantothenate metabolism flavoprotein C-terminal" evidence="1">
    <location>
        <begin position="1"/>
        <end position="223"/>
    </location>
</feature>
<organism evidence="2 3">
    <name type="scientific">Arsenicicoccus piscis</name>
    <dbReference type="NCBI Taxonomy" id="673954"/>
    <lineage>
        <taxon>Bacteria</taxon>
        <taxon>Bacillati</taxon>
        <taxon>Actinomycetota</taxon>
        <taxon>Actinomycetes</taxon>
        <taxon>Micrococcales</taxon>
        <taxon>Intrasporangiaceae</taxon>
        <taxon>Arsenicicoccus</taxon>
    </lineage>
</organism>
<name>A0ABQ6HLC5_9MICO</name>
<protein>
    <recommendedName>
        <fullName evidence="1">DNA/pantothenate metabolism flavoprotein C-terminal domain-containing protein</fullName>
    </recommendedName>
</protein>
<dbReference type="EMBL" id="BSUJ01000001">
    <property type="protein sequence ID" value="GMA19273.1"/>
    <property type="molecule type" value="Genomic_DNA"/>
</dbReference>
<reference evidence="3" key="1">
    <citation type="journal article" date="2019" name="Int. J. Syst. Evol. Microbiol.">
        <title>The Global Catalogue of Microorganisms (GCM) 10K type strain sequencing project: providing services to taxonomists for standard genome sequencing and annotation.</title>
        <authorList>
            <consortium name="The Broad Institute Genomics Platform"/>
            <consortium name="The Broad Institute Genome Sequencing Center for Infectious Disease"/>
            <person name="Wu L."/>
            <person name="Ma J."/>
        </authorList>
    </citation>
    <scope>NUCLEOTIDE SEQUENCE [LARGE SCALE GENOMIC DNA]</scope>
    <source>
        <strain evidence="3">NBRC 105830</strain>
    </source>
</reference>
<dbReference type="InterPro" id="IPR035929">
    <property type="entry name" value="CoaB-like_sf"/>
</dbReference>
<dbReference type="Proteomes" id="UP001157109">
    <property type="component" value="Unassembled WGS sequence"/>
</dbReference>
<dbReference type="Pfam" id="PF04127">
    <property type="entry name" value="DFP"/>
    <property type="match status" value="1"/>
</dbReference>
<dbReference type="InterPro" id="IPR007085">
    <property type="entry name" value="DNA/pantothenate-metab_flavo_C"/>
</dbReference>
<gene>
    <name evidence="2" type="ORF">GCM10025862_12940</name>
</gene>
<keyword evidence="3" id="KW-1185">Reference proteome</keyword>
<accession>A0ABQ6HLC5</accession>
<sequence>MVVSAGGTREALDPVRFLGNRSSGKQGVALAETAAARGASVTLVAAHVEVPLPEQDGIEVVRVESALDLQAAMTVLADSADVVVMAAAVADFRPVDYVETKIKKSHRTAADGTEDDSAPTLQLVRNPDILAGLVRERGSRRRPLIVGFAAETGDTGHSVLELGREKVARKGCDLLVVNEVGRSVTFGQDDNTVTVLDRDGGEPVPLGPASKTVVSHGIWDVVAARGDRSWTGAGEARLPD</sequence>
<dbReference type="SUPFAM" id="SSF102645">
    <property type="entry name" value="CoaB-like"/>
    <property type="match status" value="1"/>
</dbReference>